<evidence type="ECO:0000313" key="4">
    <source>
        <dbReference type="Ensembl" id="ENSORLP00000031404.1"/>
    </source>
</evidence>
<reference evidence="4" key="2">
    <citation type="submission" date="2025-08" db="UniProtKB">
        <authorList>
            <consortium name="Ensembl"/>
        </authorList>
    </citation>
    <scope>IDENTIFICATION</scope>
    <source>
        <strain evidence="4">Hd-rR</strain>
    </source>
</reference>
<protein>
    <submittedName>
        <fullName evidence="4">Si:ch211-188c16.1</fullName>
    </submittedName>
</protein>
<feature type="compositionally biased region" description="Polar residues" evidence="2">
    <location>
        <begin position="96"/>
        <end position="108"/>
    </location>
</feature>
<dbReference type="Bgee" id="ENSORLG00000024763">
    <property type="expression patterns" value="Expressed in ovary and 6 other cell types or tissues"/>
</dbReference>
<feature type="compositionally biased region" description="Polar residues" evidence="2">
    <location>
        <begin position="333"/>
        <end position="342"/>
    </location>
</feature>
<reference evidence="4 5" key="1">
    <citation type="journal article" date="2007" name="Nature">
        <title>The medaka draft genome and insights into vertebrate genome evolution.</title>
        <authorList>
            <person name="Kasahara M."/>
            <person name="Naruse K."/>
            <person name="Sasaki S."/>
            <person name="Nakatani Y."/>
            <person name="Qu W."/>
            <person name="Ahsan B."/>
            <person name="Yamada T."/>
            <person name="Nagayasu Y."/>
            <person name="Doi K."/>
            <person name="Kasai Y."/>
            <person name="Jindo T."/>
            <person name="Kobayashi D."/>
            <person name="Shimada A."/>
            <person name="Toyoda A."/>
            <person name="Kuroki Y."/>
            <person name="Fujiyama A."/>
            <person name="Sasaki T."/>
            <person name="Shimizu A."/>
            <person name="Asakawa S."/>
            <person name="Shimizu N."/>
            <person name="Hashimoto S."/>
            <person name="Yang J."/>
            <person name="Lee Y."/>
            <person name="Matsushima K."/>
            <person name="Sugano S."/>
            <person name="Sakaizumi M."/>
            <person name="Narita T."/>
            <person name="Ohishi K."/>
            <person name="Haga S."/>
            <person name="Ohta F."/>
            <person name="Nomoto H."/>
            <person name="Nogata K."/>
            <person name="Morishita T."/>
            <person name="Endo T."/>
            <person name="Shin-I T."/>
            <person name="Takeda H."/>
            <person name="Morishita S."/>
            <person name="Kohara Y."/>
        </authorList>
    </citation>
    <scope>NUCLEOTIDE SEQUENCE [LARGE SCALE GENOMIC DNA]</scope>
    <source>
        <strain evidence="4 5">Hd-rR</strain>
    </source>
</reference>
<evidence type="ECO:0000256" key="2">
    <source>
        <dbReference type="SAM" id="MobiDB-lite"/>
    </source>
</evidence>
<dbReference type="SUPFAM" id="SSF50044">
    <property type="entry name" value="SH3-domain"/>
    <property type="match status" value="1"/>
</dbReference>
<dbReference type="PANTHER" id="PTHR16830">
    <property type="entry name" value="SH2 CONTAINING ADAPTOR PRAM-1 RELATED"/>
    <property type="match status" value="1"/>
</dbReference>
<dbReference type="FunFam" id="2.30.30.40:FF:000307">
    <property type="entry name" value="Predicted protein"/>
    <property type="match status" value="1"/>
</dbReference>
<dbReference type="InterPro" id="IPR043443">
    <property type="entry name" value="FYB1/2-like"/>
</dbReference>
<dbReference type="GeneTree" id="ENSGT00530000063460"/>
<dbReference type="InterPro" id="IPR036028">
    <property type="entry name" value="SH3-like_dom_sf"/>
</dbReference>
<keyword evidence="1" id="KW-0597">Phosphoprotein</keyword>
<organism evidence="4 5">
    <name type="scientific">Oryzias latipes</name>
    <name type="common">Japanese rice fish</name>
    <name type="synonym">Japanese killifish</name>
    <dbReference type="NCBI Taxonomy" id="8090"/>
    <lineage>
        <taxon>Eukaryota</taxon>
        <taxon>Metazoa</taxon>
        <taxon>Chordata</taxon>
        <taxon>Craniata</taxon>
        <taxon>Vertebrata</taxon>
        <taxon>Euteleostomi</taxon>
        <taxon>Actinopterygii</taxon>
        <taxon>Neopterygii</taxon>
        <taxon>Teleostei</taxon>
        <taxon>Neoteleostei</taxon>
        <taxon>Acanthomorphata</taxon>
        <taxon>Ovalentaria</taxon>
        <taxon>Atherinomorphae</taxon>
        <taxon>Beloniformes</taxon>
        <taxon>Adrianichthyidae</taxon>
        <taxon>Oryziinae</taxon>
        <taxon>Oryzias</taxon>
    </lineage>
</organism>
<dbReference type="Ensembl" id="ENSORLT00000031221.1">
    <property type="protein sequence ID" value="ENSORLP00000031404.1"/>
    <property type="gene ID" value="ENSORLG00000024763.1"/>
</dbReference>
<feature type="region of interest" description="Disordered" evidence="2">
    <location>
        <begin position="480"/>
        <end position="560"/>
    </location>
</feature>
<feature type="compositionally biased region" description="Acidic residues" evidence="2">
    <location>
        <begin position="785"/>
        <end position="796"/>
    </location>
</feature>
<dbReference type="AlphaFoldDB" id="A0A3B3HI32"/>
<feature type="region of interest" description="Disordered" evidence="2">
    <location>
        <begin position="756"/>
        <end position="831"/>
    </location>
</feature>
<keyword evidence="5" id="KW-1185">Reference proteome</keyword>
<feature type="compositionally biased region" description="Polar residues" evidence="2">
    <location>
        <begin position="207"/>
        <end position="236"/>
    </location>
</feature>
<name>A0A3B3HI32_ORYLA</name>
<proteinExistence type="predicted"/>
<dbReference type="InterPro" id="IPR029294">
    <property type="entry name" value="hSH3"/>
</dbReference>
<dbReference type="InParanoid" id="A0A3B3HI32"/>
<feature type="compositionally biased region" description="Polar residues" evidence="2">
    <location>
        <begin position="798"/>
        <end position="819"/>
    </location>
</feature>
<dbReference type="GO" id="GO:0072659">
    <property type="term" value="P:protein localization to plasma membrane"/>
    <property type="evidence" value="ECO:0000318"/>
    <property type="project" value="GO_Central"/>
</dbReference>
<dbReference type="Proteomes" id="UP000001038">
    <property type="component" value="Chromosome 17"/>
</dbReference>
<evidence type="ECO:0000256" key="1">
    <source>
        <dbReference type="ARBA" id="ARBA00022553"/>
    </source>
</evidence>
<feature type="compositionally biased region" description="Polar residues" evidence="2">
    <location>
        <begin position="763"/>
        <end position="784"/>
    </location>
</feature>
<dbReference type="Gene3D" id="2.30.30.40">
    <property type="entry name" value="SH3 Domains"/>
    <property type="match status" value="1"/>
</dbReference>
<feature type="domain" description="Helically-extended SH3" evidence="3">
    <location>
        <begin position="673"/>
        <end position="739"/>
    </location>
</feature>
<dbReference type="GO" id="GO:0050852">
    <property type="term" value="P:T cell receptor signaling pathway"/>
    <property type="evidence" value="ECO:0000318"/>
    <property type="project" value="GO_Central"/>
</dbReference>
<gene>
    <name evidence="4" type="primary">si:ch211-188c16.1</name>
</gene>
<dbReference type="GO" id="GO:0005886">
    <property type="term" value="C:plasma membrane"/>
    <property type="evidence" value="ECO:0000318"/>
    <property type="project" value="GO_Central"/>
</dbReference>
<feature type="region of interest" description="Disordered" evidence="2">
    <location>
        <begin position="79"/>
        <end position="109"/>
    </location>
</feature>
<feature type="region of interest" description="Disordered" evidence="2">
    <location>
        <begin position="39"/>
        <end position="59"/>
    </location>
</feature>
<evidence type="ECO:0000313" key="5">
    <source>
        <dbReference type="Proteomes" id="UP000001038"/>
    </source>
</evidence>
<reference evidence="4" key="3">
    <citation type="submission" date="2025-09" db="UniProtKB">
        <authorList>
            <consortium name="Ensembl"/>
        </authorList>
    </citation>
    <scope>IDENTIFICATION</scope>
    <source>
        <strain evidence="4">Hd-rR</strain>
    </source>
</reference>
<evidence type="ECO:0000259" key="3">
    <source>
        <dbReference type="Pfam" id="PF14603"/>
    </source>
</evidence>
<accession>A0A3B3HI32</accession>
<feature type="region of interest" description="Disordered" evidence="2">
    <location>
        <begin position="332"/>
        <end position="368"/>
    </location>
</feature>
<dbReference type="PANTHER" id="PTHR16830:SF20">
    <property type="entry name" value="SI:CH211-188C16.1-RELATED"/>
    <property type="match status" value="1"/>
</dbReference>
<feature type="region of interest" description="Disordered" evidence="2">
    <location>
        <begin position="633"/>
        <end position="674"/>
    </location>
</feature>
<dbReference type="GO" id="GO:0007229">
    <property type="term" value="P:integrin-mediated signaling pathway"/>
    <property type="evidence" value="ECO:0000318"/>
    <property type="project" value="GO_Central"/>
</dbReference>
<feature type="compositionally biased region" description="Basic and acidic residues" evidence="2">
    <location>
        <begin position="643"/>
        <end position="674"/>
    </location>
</feature>
<feature type="compositionally biased region" description="Basic and acidic residues" evidence="2">
    <location>
        <begin position="132"/>
        <end position="149"/>
    </location>
</feature>
<dbReference type="STRING" id="8090.ENSORLP00000031404"/>
<dbReference type="Pfam" id="PF14603">
    <property type="entry name" value="hSH3"/>
    <property type="match status" value="1"/>
</dbReference>
<feature type="region of interest" description="Disordered" evidence="2">
    <location>
        <begin position="124"/>
        <end position="236"/>
    </location>
</feature>
<dbReference type="FunCoup" id="A0A3B3HI32">
    <property type="interactions" value="37"/>
</dbReference>
<sequence>MEQTAMEEVKDAPISFKALRAKFQEEALLAQSKFTRPAVADKPKHLPPPGGHCSSLVSGAGEDSKTLVVTRAVFRDELRGSGGKRPISFPSPPHQTCPSQDEGATTRQSLKERRMPLVLPVLPVKNQALESPTEKERKPETDLGKEVLPHMRVKKKGLLLPFKSAKTSKFNAEDGEETSFSDLTNRPASVPGELPSMEKQSVEDGVSLQSDQSTTEYPPSSPDLPQTPLSAEVRSNSDSRIFSTLEKAKRKFTPRQILSSTKPKRLISPEYASRERAFPSSPKTLDAFCSPAPIAAPGSLPHLACISARPFFKTTNSAHKLVFEKRYLRENAEGSSAKSEPSSPLRKSLPDLRTLGPLPAKPPRPPLVDLSRYQAPIVNKESADPLKEQPFVPPSTSNPILDAPEIPDFDISEIETDVEAVDIAALDLEALDILCSEIGMPAPRGVPGCEAPQPDLSAADPAETIESSIVQDLNLGSQNIIPLDPASSPEPINLPEFPEPSAPERCSQSKEPAAESFSSSRSDETLSAVAKRQSVPEDSELSSHTARTDDRHTQSSAHQSDGCYEAYDNLYEDVETVNKMMSGQVSIKQRAALKNPYAENRPMREEPCHNKRLRHPWSSAHGEHAQVIHHVHSKEHLSPNSADYKEQRKREKQRLERERKEQKEREKKENEMKKKFKVTGDEEPMYHAKVTAAGKVRKHDLPVKSGDTVSIIRTTNCPKGKWLARDSNNKYGYISVMNVELNIKEMLELGKKAQAAGRGANQDGDTISIGSRSSSHPVMTSSFTDDSEEWACEDEMLSPSNESHSFPQQNSSLPETSCLQAGDASLDDPHTQNRHEALQKLAFFFQHNKDEPSDFADGEGATPTNAETSNYLCAVEEPPYPEQEVDFTELCLLPPPPLYADGF</sequence>